<evidence type="ECO:0000259" key="1">
    <source>
        <dbReference type="PROSITE" id="PS50011"/>
    </source>
</evidence>
<dbReference type="GO" id="GO:0005524">
    <property type="term" value="F:ATP binding"/>
    <property type="evidence" value="ECO:0007669"/>
    <property type="project" value="InterPro"/>
</dbReference>
<dbReference type="InterPro" id="IPR011009">
    <property type="entry name" value="Kinase-like_dom_sf"/>
</dbReference>
<name>A0A0R3RZW9_9BILA</name>
<evidence type="ECO:0000313" key="3">
    <source>
        <dbReference type="WBParaSite" id="EEL_0000789201-mRNA-1"/>
    </source>
</evidence>
<dbReference type="WBParaSite" id="EEL_0000789201-mRNA-1">
    <property type="protein sequence ID" value="EEL_0000789201-mRNA-1"/>
    <property type="gene ID" value="EEL_0000789201"/>
</dbReference>
<dbReference type="STRING" id="1147741.A0A0R3RZW9"/>
<sequence>MFKFAKKIVGKMRSGDESISLAGKTESEITNATSRTTVGSKSFSSEENERSGIEAELPIDVKTKIFLKDGEIIEIDKKRYTVDGPIKGDYGIVGLKERGNSKALFALHYESRDSKIKRLQLGETINDLRDRFGEFSTATSLKLSYLTIECIEEIHKIGFIHRDIKPAAYAIGLEAERSQLFLFGFGLARRYKTNKNESVKKRSKVHRLGNIRYMSRSSHKWLERSRKDDLESWLYMIVEFFLVTSSLPWESEKNHKNVLKKKEAFMDNDYLKILKKCKGMPVGVNTLVRQINSFQYDTKPDYHLIKNIFRNAIVNGNYKSEKLDWIKGKEGEMVRAGACESKIFGVKSDREKEISQRSKRSLGQEKEEYDLLPKTSDQQRSVFMMPTTNGPSGMLEILFQKN</sequence>
<keyword evidence="2" id="KW-1185">Reference proteome</keyword>
<protein>
    <submittedName>
        <fullName evidence="3">Protein kinase domain-containing protein</fullName>
    </submittedName>
</protein>
<proteinExistence type="predicted"/>
<dbReference type="InterPro" id="IPR000719">
    <property type="entry name" value="Prot_kinase_dom"/>
</dbReference>
<dbReference type="InterPro" id="IPR050235">
    <property type="entry name" value="CK1_Ser-Thr_kinase"/>
</dbReference>
<dbReference type="PANTHER" id="PTHR11909">
    <property type="entry name" value="CASEIN KINASE-RELATED"/>
    <property type="match status" value="1"/>
</dbReference>
<organism evidence="2 3">
    <name type="scientific">Elaeophora elaphi</name>
    <dbReference type="NCBI Taxonomy" id="1147741"/>
    <lineage>
        <taxon>Eukaryota</taxon>
        <taxon>Metazoa</taxon>
        <taxon>Ecdysozoa</taxon>
        <taxon>Nematoda</taxon>
        <taxon>Chromadorea</taxon>
        <taxon>Rhabditida</taxon>
        <taxon>Spirurina</taxon>
        <taxon>Spiruromorpha</taxon>
        <taxon>Filarioidea</taxon>
        <taxon>Onchocercidae</taxon>
        <taxon>Elaeophora</taxon>
    </lineage>
</organism>
<dbReference type="PROSITE" id="PS50011">
    <property type="entry name" value="PROTEIN_KINASE_DOM"/>
    <property type="match status" value="1"/>
</dbReference>
<dbReference type="GO" id="GO:0004672">
    <property type="term" value="F:protein kinase activity"/>
    <property type="evidence" value="ECO:0007669"/>
    <property type="project" value="InterPro"/>
</dbReference>
<accession>A0A0R3RZW9</accession>
<reference evidence="3" key="1">
    <citation type="submission" date="2017-02" db="UniProtKB">
        <authorList>
            <consortium name="WormBaseParasite"/>
        </authorList>
    </citation>
    <scope>IDENTIFICATION</scope>
</reference>
<dbReference type="SUPFAM" id="SSF56112">
    <property type="entry name" value="Protein kinase-like (PK-like)"/>
    <property type="match status" value="1"/>
</dbReference>
<dbReference type="Gene3D" id="1.10.510.10">
    <property type="entry name" value="Transferase(Phosphotransferase) domain 1"/>
    <property type="match status" value="1"/>
</dbReference>
<feature type="domain" description="Protein kinase" evidence="1">
    <location>
        <begin position="1"/>
        <end position="314"/>
    </location>
</feature>
<dbReference type="AlphaFoldDB" id="A0A0R3RZW9"/>
<evidence type="ECO:0000313" key="2">
    <source>
        <dbReference type="Proteomes" id="UP000050640"/>
    </source>
</evidence>
<dbReference type="Proteomes" id="UP000050640">
    <property type="component" value="Unplaced"/>
</dbReference>